<feature type="transmembrane region" description="Helical" evidence="1">
    <location>
        <begin position="114"/>
        <end position="132"/>
    </location>
</feature>
<keyword evidence="1" id="KW-0472">Membrane</keyword>
<protein>
    <submittedName>
        <fullName evidence="2">Uncharacterized protein</fullName>
    </submittedName>
</protein>
<keyword evidence="1" id="KW-1133">Transmembrane helix</keyword>
<name>A0A450SDP4_9GAMM</name>
<dbReference type="AlphaFoldDB" id="A0A450SDP4"/>
<gene>
    <name evidence="3" type="ORF">BECKDK2373B_GA0170837_10479</name>
    <name evidence="2" type="ORF">BECKDK2373C_GA0170839_102929</name>
</gene>
<proteinExistence type="predicted"/>
<feature type="transmembrane region" description="Helical" evidence="1">
    <location>
        <begin position="85"/>
        <end position="108"/>
    </location>
</feature>
<accession>A0A450SDP4</accession>
<dbReference type="EMBL" id="CAADEX010000047">
    <property type="protein sequence ID" value="VFJ54531.1"/>
    <property type="molecule type" value="Genomic_DNA"/>
</dbReference>
<organism evidence="2">
    <name type="scientific">Candidatus Kentrum sp. DK</name>
    <dbReference type="NCBI Taxonomy" id="2126562"/>
    <lineage>
        <taxon>Bacteria</taxon>
        <taxon>Pseudomonadati</taxon>
        <taxon>Pseudomonadota</taxon>
        <taxon>Gammaproteobacteria</taxon>
        <taxon>Candidatus Kentrum</taxon>
    </lineage>
</organism>
<reference evidence="2" key="1">
    <citation type="submission" date="2019-02" db="EMBL/GenBank/DDBJ databases">
        <authorList>
            <person name="Gruber-Vodicka R. H."/>
            <person name="Seah K. B. B."/>
        </authorList>
    </citation>
    <scope>NUCLEOTIDE SEQUENCE</scope>
    <source>
        <strain evidence="2">BECK_DK161</strain>
        <strain evidence="3">BECK_DK47</strain>
    </source>
</reference>
<evidence type="ECO:0000313" key="3">
    <source>
        <dbReference type="EMBL" id="VFJ54531.1"/>
    </source>
</evidence>
<evidence type="ECO:0000313" key="2">
    <source>
        <dbReference type="EMBL" id="VFJ50609.1"/>
    </source>
</evidence>
<sequence length="168" mass="19315">MVRKEITLRHLGKKSAVSFTASRERVEAFVRALVQDGFFIESKRESNGKKRWILGRKIGLMAGDWPMKVMVEQRPNTMRPDEGEIAISCFLFTPWSWIITLAVMLFFFLPFIPIKGGVLVFPVGLGVVAIAIHKQRMDLSPDATWQGPPRQRWNDKIARLIRDTFVEE</sequence>
<keyword evidence="1" id="KW-0812">Transmembrane</keyword>
<evidence type="ECO:0000256" key="1">
    <source>
        <dbReference type="SAM" id="Phobius"/>
    </source>
</evidence>
<dbReference type="EMBL" id="CAADEY010000029">
    <property type="protein sequence ID" value="VFJ50609.1"/>
    <property type="molecule type" value="Genomic_DNA"/>
</dbReference>